<dbReference type="Proteomes" id="UP000824998">
    <property type="component" value="Unassembled WGS sequence"/>
</dbReference>
<name>A0A9P8C8A5_9HELO</name>
<keyword evidence="1" id="KW-1133">Transmembrane helix</keyword>
<keyword evidence="1" id="KW-0812">Transmembrane</keyword>
<comment type="caution">
    <text evidence="2">The sequence shown here is derived from an EMBL/GenBank/DDBJ whole genome shotgun (WGS) entry which is preliminary data.</text>
</comment>
<feature type="transmembrane region" description="Helical" evidence="1">
    <location>
        <begin position="21"/>
        <end position="41"/>
    </location>
</feature>
<evidence type="ECO:0000313" key="2">
    <source>
        <dbReference type="EMBL" id="KAG9237147.1"/>
    </source>
</evidence>
<protein>
    <submittedName>
        <fullName evidence="2">Uncharacterized protein</fullName>
    </submittedName>
</protein>
<evidence type="ECO:0000256" key="1">
    <source>
        <dbReference type="SAM" id="Phobius"/>
    </source>
</evidence>
<keyword evidence="1" id="KW-0472">Membrane</keyword>
<keyword evidence="3" id="KW-1185">Reference proteome</keyword>
<dbReference type="EMBL" id="MU251392">
    <property type="protein sequence ID" value="KAG9237147.1"/>
    <property type="molecule type" value="Genomic_DNA"/>
</dbReference>
<feature type="transmembrane region" description="Helical" evidence="1">
    <location>
        <begin position="61"/>
        <end position="85"/>
    </location>
</feature>
<reference evidence="2" key="1">
    <citation type="journal article" date="2021" name="IMA Fungus">
        <title>Genomic characterization of three marine fungi, including Emericellopsis atlantica sp. nov. with signatures of a generalist lifestyle and marine biomass degradation.</title>
        <authorList>
            <person name="Hagestad O.C."/>
            <person name="Hou L."/>
            <person name="Andersen J.H."/>
            <person name="Hansen E.H."/>
            <person name="Altermark B."/>
            <person name="Li C."/>
            <person name="Kuhnert E."/>
            <person name="Cox R.J."/>
            <person name="Crous P.W."/>
            <person name="Spatafora J.W."/>
            <person name="Lail K."/>
            <person name="Amirebrahimi M."/>
            <person name="Lipzen A."/>
            <person name="Pangilinan J."/>
            <person name="Andreopoulos W."/>
            <person name="Hayes R.D."/>
            <person name="Ng V."/>
            <person name="Grigoriev I.V."/>
            <person name="Jackson S.A."/>
            <person name="Sutton T.D.S."/>
            <person name="Dobson A.D.W."/>
            <person name="Rama T."/>
        </authorList>
    </citation>
    <scope>NUCLEOTIDE SEQUENCE</scope>
    <source>
        <strain evidence="2">TRa018bII</strain>
    </source>
</reference>
<proteinExistence type="predicted"/>
<organism evidence="2 3">
    <name type="scientific">Amylocarpus encephaloides</name>
    <dbReference type="NCBI Taxonomy" id="45428"/>
    <lineage>
        <taxon>Eukaryota</taxon>
        <taxon>Fungi</taxon>
        <taxon>Dikarya</taxon>
        <taxon>Ascomycota</taxon>
        <taxon>Pezizomycotina</taxon>
        <taxon>Leotiomycetes</taxon>
        <taxon>Helotiales</taxon>
        <taxon>Helotiales incertae sedis</taxon>
        <taxon>Amylocarpus</taxon>
    </lineage>
</organism>
<sequence>MRHSKADGSLASMFNGARVSSALTSPSISTAYLTKIILVVLACGGFRRSMKFGTFRINNTWVWHILSILQALSSVIQILRCFVIVESPRLLISLKGPR</sequence>
<gene>
    <name evidence="2" type="ORF">BJ875DRAFT_454445</name>
</gene>
<evidence type="ECO:0000313" key="3">
    <source>
        <dbReference type="Proteomes" id="UP000824998"/>
    </source>
</evidence>
<dbReference type="AlphaFoldDB" id="A0A9P8C8A5"/>
<accession>A0A9P8C8A5</accession>